<dbReference type="InterPro" id="IPR046341">
    <property type="entry name" value="SET_dom_sf"/>
</dbReference>
<dbReference type="Pfam" id="PF00856">
    <property type="entry name" value="SET"/>
    <property type="match status" value="1"/>
</dbReference>
<dbReference type="AlphaFoldDB" id="A0A9P0PG88"/>
<evidence type="ECO:0000313" key="3">
    <source>
        <dbReference type="EMBL" id="CAH1979435.1"/>
    </source>
</evidence>
<protein>
    <recommendedName>
        <fullName evidence="2">SET domain-containing protein</fullName>
    </recommendedName>
</protein>
<dbReference type="PANTHER" id="PTHR46455:SF6">
    <property type="entry name" value="RE22408P-RELATED"/>
    <property type="match status" value="1"/>
</dbReference>
<name>A0A9P0PG88_ACAOB</name>
<evidence type="ECO:0000259" key="2">
    <source>
        <dbReference type="Pfam" id="PF00856"/>
    </source>
</evidence>
<dbReference type="Proteomes" id="UP001152888">
    <property type="component" value="Unassembled WGS sequence"/>
</dbReference>
<dbReference type="OrthoDB" id="77368at2759"/>
<dbReference type="GO" id="GO:0008170">
    <property type="term" value="F:N-methyltransferase activity"/>
    <property type="evidence" value="ECO:0007669"/>
    <property type="project" value="UniProtKB-ARBA"/>
</dbReference>
<feature type="compositionally biased region" description="Basic residues" evidence="1">
    <location>
        <begin position="540"/>
        <end position="550"/>
    </location>
</feature>
<sequence length="550" mass="62757">MSKTNYKVLKNEILGRYMVAARDIKAGEMILSETPVLIGPQVDGPMICFNCCGGIRKGYIFCQNCSTAILCSPKCTGKLHSKEECAVLKTCPVKGENLAENPSAAFPLRCILLRSHNPDIWKQISLLEPHLEERRHSPIWRRHQITVELFLRKFKALSDDDLQQELVQRICGVLDVNTFEVRPPQSNLVVITNPEKQCLRGLYLNAAVMAHDCIGNTFLSVDDDFVLTVKASVDIQENTPIFFNYANALHGSSDRRQHLREGKYFDCFCTRCNDNTELSTEMSSLKCHKCYKGLIRVKDPKDLNSDWECSFCKKMYRRWLIRSVVDEGRRKVEETVPTCVKDMEDLQNKLLQTFNKDHYLLLELQESMVGSYMRLPPTKNNLTKRIKLCENLINVFSKLEPGISRIKALTLYQLQSAMIDLAHKQYQDKDISLSQLVTKLAEAESKLKESLKHLLHEPPKSPEGRISQMALSELKMLRNSVGNMERDIMFAEVDGKDKTRRGSRKANAGGRKNELNVESGNKEVKTDGTIKEGQLEANKGKGRRRNKNRK</sequence>
<dbReference type="Gene3D" id="2.170.270.10">
    <property type="entry name" value="SET domain"/>
    <property type="match status" value="1"/>
</dbReference>
<dbReference type="InterPro" id="IPR053010">
    <property type="entry name" value="SET_SmydA-8"/>
</dbReference>
<dbReference type="Gene3D" id="6.10.140.2220">
    <property type="match status" value="1"/>
</dbReference>
<evidence type="ECO:0000256" key="1">
    <source>
        <dbReference type="SAM" id="MobiDB-lite"/>
    </source>
</evidence>
<accession>A0A9P0PG88</accession>
<keyword evidence="4" id="KW-1185">Reference proteome</keyword>
<gene>
    <name evidence="3" type="ORF">ACAOBT_LOCUS13439</name>
</gene>
<dbReference type="GO" id="GO:0008276">
    <property type="term" value="F:protein methyltransferase activity"/>
    <property type="evidence" value="ECO:0007669"/>
    <property type="project" value="UniProtKB-ARBA"/>
</dbReference>
<comment type="caution">
    <text evidence="3">The sequence shown here is derived from an EMBL/GenBank/DDBJ whole genome shotgun (WGS) entry which is preliminary data.</text>
</comment>
<evidence type="ECO:0000313" key="4">
    <source>
        <dbReference type="Proteomes" id="UP001152888"/>
    </source>
</evidence>
<dbReference type="EMBL" id="CAKOFQ010006879">
    <property type="protein sequence ID" value="CAH1979435.1"/>
    <property type="molecule type" value="Genomic_DNA"/>
</dbReference>
<proteinExistence type="predicted"/>
<dbReference type="InterPro" id="IPR001214">
    <property type="entry name" value="SET_dom"/>
</dbReference>
<organism evidence="3 4">
    <name type="scientific">Acanthoscelides obtectus</name>
    <name type="common">Bean weevil</name>
    <name type="synonym">Bruchus obtectus</name>
    <dbReference type="NCBI Taxonomy" id="200917"/>
    <lineage>
        <taxon>Eukaryota</taxon>
        <taxon>Metazoa</taxon>
        <taxon>Ecdysozoa</taxon>
        <taxon>Arthropoda</taxon>
        <taxon>Hexapoda</taxon>
        <taxon>Insecta</taxon>
        <taxon>Pterygota</taxon>
        <taxon>Neoptera</taxon>
        <taxon>Endopterygota</taxon>
        <taxon>Coleoptera</taxon>
        <taxon>Polyphaga</taxon>
        <taxon>Cucujiformia</taxon>
        <taxon>Chrysomeloidea</taxon>
        <taxon>Chrysomelidae</taxon>
        <taxon>Bruchinae</taxon>
        <taxon>Bruchini</taxon>
        <taxon>Acanthoscelides</taxon>
    </lineage>
</organism>
<feature type="compositionally biased region" description="Basic and acidic residues" evidence="1">
    <location>
        <begin position="511"/>
        <end position="534"/>
    </location>
</feature>
<feature type="region of interest" description="Disordered" evidence="1">
    <location>
        <begin position="494"/>
        <end position="550"/>
    </location>
</feature>
<dbReference type="CDD" id="cd20071">
    <property type="entry name" value="SET_SMYD"/>
    <property type="match status" value="1"/>
</dbReference>
<dbReference type="PANTHER" id="PTHR46455">
    <property type="entry name" value="SET AND MYND DOMAIN CONTAINING, ARTHROPOD-SPECIFIC, MEMBER 4, ISOFORM A"/>
    <property type="match status" value="1"/>
</dbReference>
<feature type="domain" description="SET" evidence="2">
    <location>
        <begin position="15"/>
        <end position="245"/>
    </location>
</feature>
<dbReference type="GO" id="GO:0008757">
    <property type="term" value="F:S-adenosylmethionine-dependent methyltransferase activity"/>
    <property type="evidence" value="ECO:0007669"/>
    <property type="project" value="UniProtKB-ARBA"/>
</dbReference>
<dbReference type="SUPFAM" id="SSF82199">
    <property type="entry name" value="SET domain"/>
    <property type="match status" value="1"/>
</dbReference>
<reference evidence="3" key="1">
    <citation type="submission" date="2022-03" db="EMBL/GenBank/DDBJ databases">
        <authorList>
            <person name="Sayadi A."/>
        </authorList>
    </citation>
    <scope>NUCLEOTIDE SEQUENCE</scope>
</reference>
<dbReference type="Gene3D" id="1.10.220.160">
    <property type="match status" value="1"/>
</dbReference>